<evidence type="ECO:0000313" key="2">
    <source>
        <dbReference type="Proteomes" id="UP000240538"/>
    </source>
</evidence>
<accession>A0A2I6PFP5</accession>
<name>A0A2I6PFP5_9CAUD</name>
<dbReference type="Proteomes" id="UP000240538">
    <property type="component" value="Segment"/>
</dbReference>
<gene>
    <name evidence="1" type="ORF">phiP43_178</name>
</gene>
<reference evidence="1 2" key="1">
    <citation type="submission" date="2017-12" db="EMBL/GenBank/DDBJ databases">
        <title>Complete genome sequence and characterization of bacteriophage phiP4-3 infecting Proteus pennea.</title>
        <authorList>
            <person name="He Y."/>
            <person name="Yang H."/>
        </authorList>
    </citation>
    <scope>NUCLEOTIDE SEQUENCE [LARGE SCALE GENOMIC DNA]</scope>
</reference>
<organism evidence="1 2">
    <name type="scientific">Proteus phage phiP4-3</name>
    <dbReference type="NCBI Taxonomy" id="2065203"/>
    <lineage>
        <taxon>Viruses</taxon>
        <taxon>Duplodnaviria</taxon>
        <taxon>Heunggongvirae</taxon>
        <taxon>Uroviricota</taxon>
        <taxon>Caudoviricetes</taxon>
        <taxon>Pantevenvirales</taxon>
        <taxon>Straboviridae</taxon>
        <taxon>Bragavirus</taxon>
        <taxon>Bragavirus p43</taxon>
    </lineage>
</organism>
<dbReference type="EMBL" id="MG696114">
    <property type="protein sequence ID" value="AUM58536.1"/>
    <property type="molecule type" value="Genomic_DNA"/>
</dbReference>
<proteinExistence type="predicted"/>
<sequence>MTIDMLSKKTLRNMSAVELGIHIREFKPRLKMAELEFDKTQSHADYLQYKKLLNYFSEVKMIYKFKIISH</sequence>
<evidence type="ECO:0000313" key="1">
    <source>
        <dbReference type="EMBL" id="AUM58536.1"/>
    </source>
</evidence>
<protein>
    <submittedName>
        <fullName evidence="1">Uncharacterized protein</fullName>
    </submittedName>
</protein>
<keyword evidence="2" id="KW-1185">Reference proteome</keyword>